<comment type="similarity">
    <text evidence="2 5">Belongs to the NAD(P)-dependent epimerase/dehydratase family. GDP-mannose 4,6-dehydratase subfamily.</text>
</comment>
<dbReference type="RefSeq" id="WP_407594428.1">
    <property type="nucleotide sequence ID" value="NZ_JBHDIY010000004.1"/>
</dbReference>
<evidence type="ECO:0000256" key="4">
    <source>
        <dbReference type="ARBA" id="ARBA00023239"/>
    </source>
</evidence>
<organism evidence="7 8">
    <name type="scientific">Tateyamaria armeniaca</name>
    <dbReference type="NCBI Taxonomy" id="2518930"/>
    <lineage>
        <taxon>Bacteria</taxon>
        <taxon>Pseudomonadati</taxon>
        <taxon>Pseudomonadota</taxon>
        <taxon>Alphaproteobacteria</taxon>
        <taxon>Rhodobacterales</taxon>
        <taxon>Roseobacteraceae</taxon>
        <taxon>Tateyamaria</taxon>
    </lineage>
</organism>
<gene>
    <name evidence="5 7" type="primary">gmd</name>
    <name evidence="7" type="ORF">ACERZ8_21200</name>
</gene>
<dbReference type="EMBL" id="JBHDIY010000004">
    <property type="protein sequence ID" value="MFL4472274.1"/>
    <property type="molecule type" value="Genomic_DNA"/>
</dbReference>
<reference evidence="7 8" key="1">
    <citation type="submission" date="2024-08" db="EMBL/GenBank/DDBJ databases">
        <title>Tateyamaria sp. nov., isolated from marine algae.</title>
        <authorList>
            <person name="Choi B.J."/>
            <person name="Kim J.M."/>
            <person name="Lee J.K."/>
            <person name="Choi D.G."/>
            <person name="Bayburt H."/>
            <person name="Baek J.H."/>
            <person name="Han D.M."/>
            <person name="Jeon C.O."/>
        </authorList>
    </citation>
    <scope>NUCLEOTIDE SEQUENCE [LARGE SCALE GENOMIC DNA]</scope>
    <source>
        <strain evidence="7 8">KMU-156</strain>
    </source>
</reference>
<comment type="caution">
    <text evidence="5">Lacks conserved residue(s) required for the propagation of feature annotation.</text>
</comment>
<feature type="domain" description="NAD(P)-binding" evidence="6">
    <location>
        <begin position="5"/>
        <end position="345"/>
    </location>
</feature>
<dbReference type="CDD" id="cd05260">
    <property type="entry name" value="GDP_MD_SDR_e"/>
    <property type="match status" value="1"/>
</dbReference>
<dbReference type="InterPro" id="IPR036291">
    <property type="entry name" value="NAD(P)-bd_dom_sf"/>
</dbReference>
<dbReference type="Gene3D" id="3.90.25.10">
    <property type="entry name" value="UDP-galactose 4-epimerase, domain 1"/>
    <property type="match status" value="1"/>
</dbReference>
<evidence type="ECO:0000256" key="3">
    <source>
        <dbReference type="ARBA" id="ARBA00011989"/>
    </source>
</evidence>
<dbReference type="GO" id="GO:0008446">
    <property type="term" value="F:GDP-mannose 4,6-dehydratase activity"/>
    <property type="evidence" value="ECO:0007669"/>
    <property type="project" value="UniProtKB-EC"/>
</dbReference>
<evidence type="ECO:0000256" key="5">
    <source>
        <dbReference type="HAMAP-Rule" id="MF_00955"/>
    </source>
</evidence>
<dbReference type="SUPFAM" id="SSF51735">
    <property type="entry name" value="NAD(P)-binding Rossmann-fold domains"/>
    <property type="match status" value="1"/>
</dbReference>
<dbReference type="EC" id="4.2.1.47" evidence="3 5"/>
<comment type="caution">
    <text evidence="7">The sequence shown here is derived from an EMBL/GenBank/DDBJ whole genome shotgun (WGS) entry which is preliminary data.</text>
</comment>
<comment type="cofactor">
    <cofactor evidence="1 5">
        <name>NADP(+)</name>
        <dbReference type="ChEBI" id="CHEBI:58349"/>
    </cofactor>
</comment>
<evidence type="ECO:0000256" key="2">
    <source>
        <dbReference type="ARBA" id="ARBA00009263"/>
    </source>
</evidence>
<evidence type="ECO:0000256" key="1">
    <source>
        <dbReference type="ARBA" id="ARBA00001937"/>
    </source>
</evidence>
<dbReference type="PANTHER" id="PTHR43715">
    <property type="entry name" value="GDP-MANNOSE 4,6-DEHYDRATASE"/>
    <property type="match status" value="1"/>
</dbReference>
<dbReference type="NCBIfam" id="TIGR01472">
    <property type="entry name" value="gmd"/>
    <property type="match status" value="1"/>
</dbReference>
<dbReference type="Proteomes" id="UP001627408">
    <property type="component" value="Unassembled WGS sequence"/>
</dbReference>
<accession>A0ABW8UZT9</accession>
<comment type="catalytic activity">
    <reaction evidence="5">
        <text>GDP-alpha-D-mannose = GDP-4-dehydro-alpha-D-rhamnose + H2O</text>
        <dbReference type="Rhea" id="RHEA:23820"/>
        <dbReference type="ChEBI" id="CHEBI:15377"/>
        <dbReference type="ChEBI" id="CHEBI:57527"/>
        <dbReference type="ChEBI" id="CHEBI:57964"/>
        <dbReference type="EC" id="4.2.1.47"/>
    </reaction>
</comment>
<evidence type="ECO:0000259" key="6">
    <source>
        <dbReference type="Pfam" id="PF16363"/>
    </source>
</evidence>
<dbReference type="InterPro" id="IPR006368">
    <property type="entry name" value="GDP_Man_deHydtase"/>
</dbReference>
<protein>
    <recommendedName>
        <fullName evidence="3 5">GDP-mannose 4,6-dehydratase</fullName>
        <ecNumber evidence="3 5">4.2.1.47</ecNumber>
    </recommendedName>
    <alternativeName>
        <fullName evidence="5">GDP-D-mannose dehydratase</fullName>
    </alternativeName>
</protein>
<name>A0ABW8UZT9_9RHOB</name>
<dbReference type="HAMAP" id="MF_00955">
    <property type="entry name" value="GDP_Man_dehydratase"/>
    <property type="match status" value="1"/>
</dbReference>
<keyword evidence="5" id="KW-0521">NADP</keyword>
<evidence type="ECO:0000313" key="8">
    <source>
        <dbReference type="Proteomes" id="UP001627408"/>
    </source>
</evidence>
<keyword evidence="4 5" id="KW-0456">Lyase</keyword>
<dbReference type="Pfam" id="PF16363">
    <property type="entry name" value="GDP_Man_Dehyd"/>
    <property type="match status" value="1"/>
</dbReference>
<dbReference type="Gene3D" id="3.40.50.720">
    <property type="entry name" value="NAD(P)-binding Rossmann-like Domain"/>
    <property type="match status" value="1"/>
</dbReference>
<proteinExistence type="inferred from homology"/>
<evidence type="ECO:0000313" key="7">
    <source>
        <dbReference type="EMBL" id="MFL4472274.1"/>
    </source>
</evidence>
<dbReference type="PANTHER" id="PTHR43715:SF1">
    <property type="entry name" value="GDP-MANNOSE 4,6 DEHYDRATASE"/>
    <property type="match status" value="1"/>
</dbReference>
<comment type="function">
    <text evidence="5">Catalyzes the conversion of GDP-D-mannose to GDP-4-dehydro-6-deoxy-D-mannose.</text>
</comment>
<dbReference type="InterPro" id="IPR016040">
    <property type="entry name" value="NAD(P)-bd_dom"/>
</dbReference>
<keyword evidence="8" id="KW-1185">Reference proteome</keyword>
<sequence>MKKALITGITGQDGSYLAEFLLKKGYEVHGIKRRASLFNTQRIDHLYEDPHVAQPKMSLHYGDLSDTSNLTRILRDIEPDEVYNLGAQSHVAVSFEAPEYTADVDAMGTLRLLEAIRFLGLEQKTKFYQASTSELYGLVQESPQTETTPFYPRSPYAVAKLYAYWTCVNYREAYGLFACNGILFNHESPRRGETFVTRKITRGLANISMGLEPCLYMGNMNALRDWGHAKDYVRMQWMMLQQDEPDDFVIATGKQYSVREFILWSGKELGIDLEFSGEGVDEVATVVAVNGNMAPALKEGDVVVRVNPRYFRPAEVETLLGNPAKAKEKLGWVPEITAQEMCAEMVAEDHKSARRTALLKEHGLELPVSVEG</sequence>